<accession>A0A8H6Z288</accession>
<evidence type="ECO:0000313" key="2">
    <source>
        <dbReference type="Proteomes" id="UP000620124"/>
    </source>
</evidence>
<gene>
    <name evidence="1" type="ORF">MVEN_00178900</name>
</gene>
<dbReference type="OrthoDB" id="2938971at2759"/>
<keyword evidence="2" id="KW-1185">Reference proteome</keyword>
<organism evidence="1 2">
    <name type="scientific">Mycena venus</name>
    <dbReference type="NCBI Taxonomy" id="2733690"/>
    <lineage>
        <taxon>Eukaryota</taxon>
        <taxon>Fungi</taxon>
        <taxon>Dikarya</taxon>
        <taxon>Basidiomycota</taxon>
        <taxon>Agaricomycotina</taxon>
        <taxon>Agaricomycetes</taxon>
        <taxon>Agaricomycetidae</taxon>
        <taxon>Agaricales</taxon>
        <taxon>Marasmiineae</taxon>
        <taxon>Mycenaceae</taxon>
        <taxon>Mycena</taxon>
    </lineage>
</organism>
<comment type="caution">
    <text evidence="1">The sequence shown here is derived from an EMBL/GenBank/DDBJ whole genome shotgun (WGS) entry which is preliminary data.</text>
</comment>
<dbReference type="AlphaFoldDB" id="A0A8H6Z288"/>
<protein>
    <submittedName>
        <fullName evidence="1">BTB domain-containing protein</fullName>
    </submittedName>
</protein>
<dbReference type="Gene3D" id="3.30.710.10">
    <property type="entry name" value="Potassium Channel Kv1.1, Chain A"/>
    <property type="match status" value="1"/>
</dbReference>
<dbReference type="EMBL" id="JACAZI010000002">
    <property type="protein sequence ID" value="KAF7368556.1"/>
    <property type="molecule type" value="Genomic_DNA"/>
</dbReference>
<sequence length="331" mass="36322">MTAEAGPSSGLTRVPDLWFTDGSLIVRAENTISRVSGAVLAARSSVFQDMLSFPQPGSPTTLEAETFDGVPIVELQDLAAEVEPFLRAIFDSSFFMPPPSAPQLSDILAIVRLSNKYDIQYLFRRAISHLAKTYPTELPPFLEHLNHYPTGFESLKSTPDAHLQVLRVLHEVNALWLLPAAYARAAKCLPARLFSAASWPLLPEPIKLKLHLAHAHQARHIITIVHAVGGEPDTDTCVAPASCPLEILSVVTALLEQVGQVDMEFNFFDVKDIFLPSVWEDLGAPMCARCMAHRAQAVEGSMRTVWEALPGNLGLPPWEELKKMREAAMGG</sequence>
<reference evidence="1" key="1">
    <citation type="submission" date="2020-05" db="EMBL/GenBank/DDBJ databases">
        <title>Mycena genomes resolve the evolution of fungal bioluminescence.</title>
        <authorList>
            <person name="Tsai I.J."/>
        </authorList>
    </citation>
    <scope>NUCLEOTIDE SEQUENCE</scope>
    <source>
        <strain evidence="1">CCC161011</strain>
    </source>
</reference>
<proteinExistence type="predicted"/>
<evidence type="ECO:0000313" key="1">
    <source>
        <dbReference type="EMBL" id="KAF7368556.1"/>
    </source>
</evidence>
<dbReference type="InterPro" id="IPR011333">
    <property type="entry name" value="SKP1/BTB/POZ_sf"/>
</dbReference>
<name>A0A8H6Z288_9AGAR</name>
<dbReference type="Proteomes" id="UP000620124">
    <property type="component" value="Unassembled WGS sequence"/>
</dbReference>